<accession>A0AAW0U488</accession>
<evidence type="ECO:0000256" key="5">
    <source>
        <dbReference type="ARBA" id="ARBA00022692"/>
    </source>
</evidence>
<dbReference type="PANTHER" id="PTHR48021:SF1">
    <property type="entry name" value="GH07001P-RELATED"/>
    <property type="match status" value="1"/>
</dbReference>
<comment type="caution">
    <text evidence="10">The sequence shown here is derived from an EMBL/GenBank/DDBJ whole genome shotgun (WGS) entry which is preliminary data.</text>
</comment>
<feature type="transmembrane region" description="Helical" evidence="8">
    <location>
        <begin position="234"/>
        <end position="255"/>
    </location>
</feature>
<feature type="transmembrane region" description="Helical" evidence="8">
    <location>
        <begin position="122"/>
        <end position="144"/>
    </location>
</feature>
<dbReference type="InterPro" id="IPR005828">
    <property type="entry name" value="MFS_sugar_transport-like"/>
</dbReference>
<evidence type="ECO:0000256" key="8">
    <source>
        <dbReference type="SAM" id="Phobius"/>
    </source>
</evidence>
<evidence type="ECO:0000256" key="7">
    <source>
        <dbReference type="ARBA" id="ARBA00023136"/>
    </source>
</evidence>
<proteinExistence type="predicted"/>
<dbReference type="GO" id="GO:0005886">
    <property type="term" value="C:plasma membrane"/>
    <property type="evidence" value="ECO:0007669"/>
    <property type="project" value="UniProtKB-SubCell"/>
</dbReference>
<dbReference type="InterPro" id="IPR003663">
    <property type="entry name" value="Sugar/inositol_transpt"/>
</dbReference>
<feature type="transmembrane region" description="Helical" evidence="8">
    <location>
        <begin position="321"/>
        <end position="345"/>
    </location>
</feature>
<evidence type="ECO:0000256" key="4">
    <source>
        <dbReference type="ARBA" id="ARBA00022597"/>
    </source>
</evidence>
<feature type="transmembrane region" description="Helical" evidence="8">
    <location>
        <begin position="450"/>
        <end position="470"/>
    </location>
</feature>
<dbReference type="EMBL" id="JARAKH010000018">
    <property type="protein sequence ID" value="KAK8394872.1"/>
    <property type="molecule type" value="Genomic_DNA"/>
</dbReference>
<protein>
    <recommendedName>
        <fullName evidence="9">Major facilitator superfamily (MFS) profile domain-containing protein</fullName>
    </recommendedName>
</protein>
<dbReference type="Gene3D" id="1.20.1250.20">
    <property type="entry name" value="MFS general substrate transporter like domains"/>
    <property type="match status" value="1"/>
</dbReference>
<keyword evidence="2" id="KW-0813">Transport</keyword>
<gene>
    <name evidence="10" type="ORF">O3P69_005978</name>
</gene>
<keyword evidence="7 8" id="KW-0472">Membrane</keyword>
<evidence type="ECO:0000259" key="9">
    <source>
        <dbReference type="PROSITE" id="PS50850"/>
    </source>
</evidence>
<organism evidence="10 11">
    <name type="scientific">Scylla paramamosain</name>
    <name type="common">Mud crab</name>
    <dbReference type="NCBI Taxonomy" id="85552"/>
    <lineage>
        <taxon>Eukaryota</taxon>
        <taxon>Metazoa</taxon>
        <taxon>Ecdysozoa</taxon>
        <taxon>Arthropoda</taxon>
        <taxon>Crustacea</taxon>
        <taxon>Multicrustacea</taxon>
        <taxon>Malacostraca</taxon>
        <taxon>Eumalacostraca</taxon>
        <taxon>Eucarida</taxon>
        <taxon>Decapoda</taxon>
        <taxon>Pleocyemata</taxon>
        <taxon>Brachyura</taxon>
        <taxon>Eubrachyura</taxon>
        <taxon>Portunoidea</taxon>
        <taxon>Portunidae</taxon>
        <taxon>Portuninae</taxon>
        <taxon>Scylla</taxon>
    </lineage>
</organism>
<dbReference type="Pfam" id="PF00083">
    <property type="entry name" value="Sugar_tr"/>
    <property type="match status" value="1"/>
</dbReference>
<keyword evidence="5 8" id="KW-0812">Transmembrane</keyword>
<dbReference type="PROSITE" id="PS50850">
    <property type="entry name" value="MFS"/>
    <property type="match status" value="1"/>
</dbReference>
<feature type="transmembrane region" description="Helical" evidence="8">
    <location>
        <begin position="206"/>
        <end position="228"/>
    </location>
</feature>
<keyword evidence="11" id="KW-1185">Reference proteome</keyword>
<keyword evidence="6 8" id="KW-1133">Transmembrane helix</keyword>
<reference evidence="10 11" key="1">
    <citation type="submission" date="2023-03" db="EMBL/GenBank/DDBJ databases">
        <title>High-quality genome of Scylla paramamosain provides insights in environmental adaptation.</title>
        <authorList>
            <person name="Zhang L."/>
        </authorList>
    </citation>
    <scope>NUCLEOTIDE SEQUENCE [LARGE SCALE GENOMIC DNA]</scope>
    <source>
        <strain evidence="10">LZ_2023a</strain>
        <tissue evidence="10">Muscle</tissue>
    </source>
</reference>
<dbReference type="SUPFAM" id="SSF103473">
    <property type="entry name" value="MFS general substrate transporter"/>
    <property type="match status" value="1"/>
</dbReference>
<feature type="transmembrane region" description="Helical" evidence="8">
    <location>
        <begin position="476"/>
        <end position="501"/>
    </location>
</feature>
<keyword evidence="3" id="KW-1003">Cell membrane</keyword>
<dbReference type="AlphaFoldDB" id="A0AAW0U488"/>
<evidence type="ECO:0000256" key="1">
    <source>
        <dbReference type="ARBA" id="ARBA00004651"/>
    </source>
</evidence>
<sequence length="556" mass="60588">MSQPTSSTQAHHPCPSQVQVNTGASGCGSQFKAQESEAFIAPPSIPTSTLQTSTPQLLQEGLPPAFRMGFKTWLIYRWKQICAACVLGCAVIMTGNVVGWSVEVSRIMEDPNTNFNFTQDDHQWLVSCGGIAAIFSTAGAGMLVELVGPCRLLGFMLVPAAIGWILMATTLSLPWIYVGRVITGAIGFMITTVAQPVIAEMCLPDVRGLLSSLTEIMVSVGMLLVYILARFLSWQTTTLICGVLLFPLVTAILFVPESPYWLLRRGREKMALRSLMRLRAPEHDVDSELSNIREAINQQTQHSSIKQQFLSLKETANYRPVVLVTSMFLLRELGGAMNIFMYAVFFFENAGVMLDPFSCSIVLGFSRLIFTVISATIIDKVGRRPLLLSSTLICSLTLYITGGVLSMEDQGIGWLPLACVVLYVASFGMGVGPVPWILLGELLPTPVRSIGASIVTSVFVVVLFIVTNVFPDVATAIGVENACLIFATFQLILALIVFLFVPETRGRTLEELQQAFVGNELLTPFSQTGRQGYTPAYGSTFPSGMSFPSSSQEKVR</sequence>
<comment type="subcellular location">
    <subcellularLocation>
        <location evidence="1">Cell membrane</location>
        <topology evidence="1">Multi-pass membrane protein</topology>
    </subcellularLocation>
</comment>
<dbReference type="FunFam" id="1.20.1250.20:FF:000218">
    <property type="entry name" value="facilitated trehalose transporter Tret1"/>
    <property type="match status" value="1"/>
</dbReference>
<dbReference type="PROSITE" id="PS00216">
    <property type="entry name" value="SUGAR_TRANSPORT_1"/>
    <property type="match status" value="1"/>
</dbReference>
<feature type="transmembrane region" description="Helical" evidence="8">
    <location>
        <begin position="385"/>
        <end position="407"/>
    </location>
</feature>
<dbReference type="PANTHER" id="PTHR48021">
    <property type="match status" value="1"/>
</dbReference>
<evidence type="ECO:0000256" key="6">
    <source>
        <dbReference type="ARBA" id="ARBA00022989"/>
    </source>
</evidence>
<feature type="transmembrane region" description="Helical" evidence="8">
    <location>
        <begin position="151"/>
        <end position="169"/>
    </location>
</feature>
<evidence type="ECO:0000313" key="10">
    <source>
        <dbReference type="EMBL" id="KAK8394872.1"/>
    </source>
</evidence>
<dbReference type="InterPro" id="IPR050549">
    <property type="entry name" value="MFS_Trehalose_Transporter"/>
</dbReference>
<evidence type="ECO:0000256" key="2">
    <source>
        <dbReference type="ARBA" id="ARBA00022448"/>
    </source>
</evidence>
<name>A0AAW0U488_SCYPA</name>
<feature type="transmembrane region" description="Helical" evidence="8">
    <location>
        <begin position="175"/>
        <end position="194"/>
    </location>
</feature>
<feature type="domain" description="Major facilitator superfamily (MFS) profile" evidence="9">
    <location>
        <begin position="83"/>
        <end position="505"/>
    </location>
</feature>
<dbReference type="Proteomes" id="UP001487740">
    <property type="component" value="Unassembled WGS sequence"/>
</dbReference>
<feature type="transmembrane region" description="Helical" evidence="8">
    <location>
        <begin position="357"/>
        <end position="378"/>
    </location>
</feature>
<dbReference type="InterPro" id="IPR020846">
    <property type="entry name" value="MFS_dom"/>
</dbReference>
<evidence type="ECO:0000313" key="11">
    <source>
        <dbReference type="Proteomes" id="UP001487740"/>
    </source>
</evidence>
<feature type="transmembrane region" description="Helical" evidence="8">
    <location>
        <begin position="413"/>
        <end position="438"/>
    </location>
</feature>
<keyword evidence="4" id="KW-0762">Sugar transport</keyword>
<evidence type="ECO:0000256" key="3">
    <source>
        <dbReference type="ARBA" id="ARBA00022475"/>
    </source>
</evidence>
<dbReference type="GO" id="GO:0022857">
    <property type="term" value="F:transmembrane transporter activity"/>
    <property type="evidence" value="ECO:0007669"/>
    <property type="project" value="InterPro"/>
</dbReference>
<dbReference type="PRINTS" id="PR00171">
    <property type="entry name" value="SUGRTRNSPORT"/>
</dbReference>
<feature type="transmembrane region" description="Helical" evidence="8">
    <location>
        <begin position="81"/>
        <end position="102"/>
    </location>
</feature>
<dbReference type="InterPro" id="IPR036259">
    <property type="entry name" value="MFS_trans_sf"/>
</dbReference>
<dbReference type="InterPro" id="IPR005829">
    <property type="entry name" value="Sugar_transporter_CS"/>
</dbReference>